<reference evidence="1 2" key="1">
    <citation type="submission" date="2018-10" db="EMBL/GenBank/DDBJ databases">
        <title>Draft genome sequence of Pantoea vagans isolated from corpses of the sugarcane aphid Melanaphis sacchari Zehntner.</title>
        <authorList>
            <person name="Toledo E."/>
            <person name="Pena G."/>
            <person name="Lozano L."/>
        </authorList>
    </citation>
    <scope>NUCLEOTIDE SEQUENCE [LARGE SCALE GENOMIC DNA]</scope>
    <source>
        <strain evidence="1 2">ET-90</strain>
    </source>
</reference>
<dbReference type="Proteomes" id="UP000426772">
    <property type="component" value="Unassembled WGS sequence"/>
</dbReference>
<proteinExistence type="predicted"/>
<organism evidence="1 2">
    <name type="scientific">Pantoea vagans</name>
    <dbReference type="NCBI Taxonomy" id="470934"/>
    <lineage>
        <taxon>Bacteria</taxon>
        <taxon>Pseudomonadati</taxon>
        <taxon>Pseudomonadota</taxon>
        <taxon>Gammaproteobacteria</taxon>
        <taxon>Enterobacterales</taxon>
        <taxon>Erwiniaceae</taxon>
        <taxon>Pantoea</taxon>
    </lineage>
</organism>
<sequence>GGGGGGGGGKEYKKKKKKKKKIILQHHFPSTSFLLKHLLFPCNLLLVFCPPSLQPLRRLCERNVSLNQIKSKDGGSGGGSNTKIQRTSFQITKMSCWVEEVRGGRALAG</sequence>
<protein>
    <submittedName>
        <fullName evidence="1">Uncharacterized protein</fullName>
    </submittedName>
</protein>
<evidence type="ECO:0000313" key="1">
    <source>
        <dbReference type="EMBL" id="TXL71090.1"/>
    </source>
</evidence>
<dbReference type="EMBL" id="RCNL01000118">
    <property type="protein sequence ID" value="TXL71090.1"/>
    <property type="molecule type" value="Genomic_DNA"/>
</dbReference>
<accession>A0ABY3LA63</accession>
<evidence type="ECO:0000313" key="2">
    <source>
        <dbReference type="Proteomes" id="UP000426772"/>
    </source>
</evidence>
<name>A0ABY3LA63_9GAMM</name>
<gene>
    <name evidence="1" type="ORF">D9O29_23560</name>
</gene>
<feature type="non-terminal residue" evidence="1">
    <location>
        <position position="1"/>
    </location>
</feature>
<comment type="caution">
    <text evidence="1">The sequence shown here is derived from an EMBL/GenBank/DDBJ whole genome shotgun (WGS) entry which is preliminary data.</text>
</comment>
<keyword evidence="2" id="KW-1185">Reference proteome</keyword>